<dbReference type="Pfam" id="PF09121">
    <property type="entry name" value="Tower"/>
    <property type="match status" value="1"/>
</dbReference>
<feature type="domain" description="Tower" evidence="7">
    <location>
        <begin position="1736"/>
        <end position="1777"/>
    </location>
</feature>
<evidence type="ECO:0000256" key="2">
    <source>
        <dbReference type="ARBA" id="ARBA00022763"/>
    </source>
</evidence>
<dbReference type="GO" id="GO:0003677">
    <property type="term" value="F:DNA binding"/>
    <property type="evidence" value="ECO:0007669"/>
    <property type="project" value="UniProtKB-KW"/>
</dbReference>
<reference evidence="8" key="2">
    <citation type="submission" date="2025-09" db="UniProtKB">
        <authorList>
            <consortium name="Ensembl"/>
        </authorList>
    </citation>
    <scope>IDENTIFICATION</scope>
</reference>
<dbReference type="InterPro" id="IPR015525">
    <property type="entry name" value="BRCA2"/>
</dbReference>
<keyword evidence="3" id="KW-0238">DNA-binding</keyword>
<dbReference type="PANTHER" id="PTHR11289:SF0">
    <property type="entry name" value="BREAST CANCER TYPE 2 SUSCEPTIBILITY PROTEIN"/>
    <property type="match status" value="1"/>
</dbReference>
<dbReference type="GO" id="GO:0005634">
    <property type="term" value="C:nucleus"/>
    <property type="evidence" value="ECO:0007669"/>
    <property type="project" value="TreeGrafter"/>
</dbReference>
<dbReference type="SMART" id="SM01341">
    <property type="entry name" value="Tower"/>
    <property type="match status" value="1"/>
</dbReference>
<feature type="compositionally biased region" description="Polar residues" evidence="6">
    <location>
        <begin position="659"/>
        <end position="670"/>
    </location>
</feature>
<dbReference type="Ensembl" id="ENSMAMT00000068171.1">
    <property type="protein sequence ID" value="ENSMAMP00000049017.1"/>
    <property type="gene ID" value="ENSMAMG00000025767.1"/>
</dbReference>
<keyword evidence="2" id="KW-0227">DNA damage</keyword>
<dbReference type="InterPro" id="IPR002093">
    <property type="entry name" value="BRCA2_repeat"/>
</dbReference>
<dbReference type="GeneTree" id="ENSGT00390000003602"/>
<keyword evidence="9" id="KW-1185">Reference proteome</keyword>
<evidence type="ECO:0000256" key="5">
    <source>
        <dbReference type="ARBA" id="ARBA00023204"/>
    </source>
</evidence>
<dbReference type="InParanoid" id="A0A7N8XE67"/>
<dbReference type="SUPFAM" id="SSF81872">
    <property type="entry name" value="BRCA2 helical domain"/>
    <property type="match status" value="1"/>
</dbReference>
<feature type="region of interest" description="Disordered" evidence="6">
    <location>
        <begin position="269"/>
        <end position="293"/>
    </location>
</feature>
<protein>
    <recommendedName>
        <fullName evidence="7">Tower domain-containing protein</fullName>
    </recommendedName>
</protein>
<dbReference type="GO" id="GO:0006355">
    <property type="term" value="P:regulation of DNA-templated transcription"/>
    <property type="evidence" value="ECO:0007669"/>
    <property type="project" value="TreeGrafter"/>
</dbReference>
<dbReference type="InterPro" id="IPR015188">
    <property type="entry name" value="BRCA2_OB_3"/>
</dbReference>
<keyword evidence="1" id="KW-0677">Repeat</keyword>
<dbReference type="InterPro" id="IPR015187">
    <property type="entry name" value="BRCA2_OB_1"/>
</dbReference>
<sequence>MVAFVICTDLLHTPQKSPVSYTKHISESLGAQIHPDISWTSSLNTPPAVPSTLILCKQKAQLVVIKIHACDFLDNNCLPNVTAKPDESPCPVSVSEDKNSESVWRQKLPNAIEDGEIHSTVASALDGAENVLSIFFTNSSSALRKVKTDNKGSKRKRLVQPNNCTAVKTDDQEPVKCSSTQPVQNGDIGITQWSPLSLSEIPACSVNTSYHDKCPAQVKIEQLQSDSEFGQPVRLPLTITDSGFTNKKRKFVYTVETSKTQVQEKEIQPQKRSFSRHKVSIKQLGKSQNEAGVGRNEIEKQENITDLDMSQLCRDFAQDFSQMSNQGNLSEVTEDTPQNDFSSSACLLAIKRTKQEARQANLHQDCDGISNRGHVSATNQNYSINEGTVSDSGFQSAVADITNLTTILCGPPSLENSGQSQQWSGIKTDIHGTASFLSSDKGNGKIDLHNSQETGTMASQTMSHDRVSELHMESTSTNLPNSGKGSAHGINFIPLSYQMNGGFPEKTTVSSVSASGFKTASNKDIAISSVNLERAKHLFEDSEAEKTFSDQPTQSIHDTKDEFTMNYGSVKNIVSNSNRPFSSTEKFGDVTCQLTASQKADVTELCTLLEEADSQFEFTQFKTTPLKHCQDNATSFQKDGKDLDPDFLKGINFDDSFSSDAEKQQTTTVNPEKITSAPSLLYTTSNNTDSSATNELSKRGGFCTASGKKVFVSADAMKKAECLLHEIYGLEDTNKEQKQKADALTTDKHSSQIPFVPPKSCGFQTASGKGVVISSAALRKAQSLLNECEASQDKMVVKSACSKMPVSGPSSRNSGFFSGSGKPVAFSAEALQKAKVLFSDISFSAEIPAGSDTRTSDKKQDSTGKMDKINCGFMTAGGTAVHVSQKNLLKAKNLLNEFNGLDSKAMQDTDAFFKECDSNNGFSVSETSVAPVGESDSKRRNLSKFEFDNEKARPTVNHENMQQNDNVDIFKGVFKSTPESVNPVSLPGNSSLTAKSSQLSTTLKNVAPSTFSESGSAGGFCTASGKKVSVSDDALTKAKSLLNESGVFEVTDILKQNKDTLPSHSDGFQTASGKGIAISFAALTKAKTLLSEYEDVHKISVPCPPPRNSGCHSTSDKSDVFSSEAHQMAKSLFSDICINAEVPGVSDSKTSSKHKHAQNNVEEIMCGFRTAGGAKVHVSQKNLFKAKNLLKELAGEDCCDLSAYSASSHDAHKSDLVKMIDLKRTSDTNLGTANDEDMPATECAPQTVKSVLSLNETDHENDTPQNPGAHGCIPTQDKSLTDAFKWKQDKTALSWVNKCDNPGEEMPSVLYNEVNHNLSSEGPDINKTAGSSVPVCQSLNLSECTDTQQKFLAQEALDCTKALLEDEGLAGHSLLMTLGNVPMQDNPNEQKRRIRKKRRQTIRPLPGSLFLTKTSGVLRISLRAAVNGKLPARYTQKQMYTYGVQQHVSDITSETAETFRFNLQQFLNPKAFVENGGVQLADGGWLICSSDWTAGKEEFYRALCDTPGVDPKLISEEWVYNHYRWIVWKQASMERAFPETMGSLCLTPEQVLLQLKYRYDVEVDHSHRSALKKIMEKDDTAAKTLVLCVCGVVSRGHSPNRQRRDDTKTLQGSDGKVENLFAVVWLTDGWYAIKTLLDEPLTAMLHKGRLAVGGKLIIHGAQLVGSNDACSPLEAPDSLMLKICANSSRPARWDSKLGFHRDPRPFLLPISSLYSNGGPVGCVDIVILRSYPIQWMERKPDGGIVFRSIRAEEKEARRYNSHKQKAIEILFAKIQAEFEEEEKGNYKPHRRRQTISDQDIANLQDGEELYEAVGDDPAYLEAHLSEQQLATLHTYRCALMEKKQAELQDRYRRALEAQNDKGSCPKRDVTPVWRLCIADSMDQHGSVYRLNLWRPSSDLQALLKEGCRYKVYNLTTSDGKKCSGIETVQLTGTKKTQFQDLLASEEWLSARFQPRVATNFVDLQNPDFQSLCGEVDLTGYVISIIDGLNFVKVRCFNSLSQSGLEDVVKPRVLLALSNLQLRGQATSPTPVVFAGDLTVFSTNPKEVHLQESLSQLRNLIQVRC</sequence>
<accession>A0A7N8XE67</accession>
<dbReference type="SUPFAM" id="SSF81878">
    <property type="entry name" value="BRCA2 tower domain"/>
    <property type="match status" value="1"/>
</dbReference>
<evidence type="ECO:0000313" key="9">
    <source>
        <dbReference type="Proteomes" id="UP000261640"/>
    </source>
</evidence>
<evidence type="ECO:0000256" key="4">
    <source>
        <dbReference type="ARBA" id="ARBA00023172"/>
    </source>
</evidence>
<dbReference type="Gene3D" id="2.40.50.140">
    <property type="entry name" value="Nucleic acid-binding proteins"/>
    <property type="match status" value="3"/>
</dbReference>
<dbReference type="PIRSF" id="PIRSF002397">
    <property type="entry name" value="BRCA2"/>
    <property type="match status" value="1"/>
</dbReference>
<dbReference type="InterPro" id="IPR015252">
    <property type="entry name" value="BRCA2_hlx"/>
</dbReference>
<dbReference type="InterPro" id="IPR012340">
    <property type="entry name" value="NA-bd_OB-fold"/>
</dbReference>
<dbReference type="CDD" id="cd04494">
    <property type="entry name" value="BRCA2DBD_OB2"/>
    <property type="match status" value="1"/>
</dbReference>
<evidence type="ECO:0000256" key="3">
    <source>
        <dbReference type="ARBA" id="ARBA00023125"/>
    </source>
</evidence>
<dbReference type="InterPro" id="IPR015205">
    <property type="entry name" value="Tower_dom"/>
</dbReference>
<dbReference type="Pfam" id="PF21318">
    <property type="entry name" value="BRCA2DBD_OB2"/>
    <property type="match status" value="1"/>
</dbReference>
<dbReference type="Pfam" id="PF09103">
    <property type="entry name" value="BRCA-2_OB1"/>
    <property type="match status" value="1"/>
</dbReference>
<dbReference type="GO" id="GO:0000724">
    <property type="term" value="P:double-strand break repair via homologous recombination"/>
    <property type="evidence" value="ECO:0007669"/>
    <property type="project" value="InterPro"/>
</dbReference>
<evidence type="ECO:0000313" key="8">
    <source>
        <dbReference type="Ensembl" id="ENSMAMP00000049017.1"/>
    </source>
</evidence>
<dbReference type="PROSITE" id="PS50138">
    <property type="entry name" value="BRCA2_REPEAT"/>
    <property type="match status" value="8"/>
</dbReference>
<feature type="region of interest" description="Disordered" evidence="6">
    <location>
        <begin position="659"/>
        <end position="696"/>
    </location>
</feature>
<dbReference type="SUPFAM" id="SSF50249">
    <property type="entry name" value="Nucleic acid-binding proteins"/>
    <property type="match status" value="3"/>
</dbReference>
<dbReference type="Pfam" id="PF09169">
    <property type="entry name" value="BRCA-2_helical"/>
    <property type="match status" value="1"/>
</dbReference>
<reference evidence="8" key="1">
    <citation type="submission" date="2025-08" db="UniProtKB">
        <authorList>
            <consortium name="Ensembl"/>
        </authorList>
    </citation>
    <scope>IDENTIFICATION</scope>
</reference>
<dbReference type="Proteomes" id="UP000261640">
    <property type="component" value="Unplaced"/>
</dbReference>
<name>A0A7N8XE67_9TELE</name>
<feature type="compositionally biased region" description="Low complexity" evidence="6">
    <location>
        <begin position="683"/>
        <end position="694"/>
    </location>
</feature>
<evidence type="ECO:0000256" key="6">
    <source>
        <dbReference type="SAM" id="MobiDB-lite"/>
    </source>
</evidence>
<dbReference type="Gene3D" id="6.10.70.10">
    <property type="match status" value="1"/>
</dbReference>
<dbReference type="InterPro" id="IPR036315">
    <property type="entry name" value="BRCA2_hlx_sf"/>
</dbReference>
<dbReference type="CDD" id="cd04493">
    <property type="entry name" value="BRCA2DBD_OB1"/>
    <property type="match status" value="1"/>
</dbReference>
<keyword evidence="5" id="KW-0234">DNA repair</keyword>
<dbReference type="PANTHER" id="PTHR11289">
    <property type="entry name" value="BREAST CANCER TYPE 2 SUSCEPTIBILITY PROTEIN BRCA2"/>
    <property type="match status" value="1"/>
</dbReference>
<proteinExistence type="predicted"/>
<evidence type="ECO:0000256" key="1">
    <source>
        <dbReference type="ARBA" id="ARBA00022737"/>
    </source>
</evidence>
<organism evidence="8 9">
    <name type="scientific">Mastacembelus armatus</name>
    <name type="common">zig-zag eel</name>
    <dbReference type="NCBI Taxonomy" id="205130"/>
    <lineage>
        <taxon>Eukaryota</taxon>
        <taxon>Metazoa</taxon>
        <taxon>Chordata</taxon>
        <taxon>Craniata</taxon>
        <taxon>Vertebrata</taxon>
        <taxon>Euteleostomi</taxon>
        <taxon>Actinopterygii</taxon>
        <taxon>Neopterygii</taxon>
        <taxon>Teleostei</taxon>
        <taxon>Neoteleostei</taxon>
        <taxon>Acanthomorphata</taxon>
        <taxon>Anabantaria</taxon>
        <taxon>Synbranchiformes</taxon>
        <taxon>Mastacembelidae</taxon>
        <taxon>Mastacembelus</taxon>
    </lineage>
</organism>
<dbReference type="Pfam" id="PF09104">
    <property type="entry name" value="BRCA-2_OB3"/>
    <property type="match status" value="1"/>
</dbReference>
<dbReference type="InterPro" id="IPR048262">
    <property type="entry name" value="BRCA2_OB_2_dom"/>
</dbReference>
<evidence type="ECO:0000259" key="7">
    <source>
        <dbReference type="SMART" id="SM01341"/>
    </source>
</evidence>
<keyword evidence="4" id="KW-0233">DNA recombination</keyword>
<dbReference type="Pfam" id="PF00634">
    <property type="entry name" value="BRCA2"/>
    <property type="match status" value="8"/>
</dbReference>